<dbReference type="InterPro" id="IPR001781">
    <property type="entry name" value="Znf_LIM"/>
</dbReference>
<evidence type="ECO:0000256" key="4">
    <source>
        <dbReference type="PROSITE-ProRule" id="PRU00125"/>
    </source>
</evidence>
<keyword evidence="1 4" id="KW-0479">Metal-binding</keyword>
<feature type="region of interest" description="Disordered" evidence="5">
    <location>
        <begin position="217"/>
        <end position="267"/>
    </location>
</feature>
<feature type="domain" description="LIM zinc-binding" evidence="6">
    <location>
        <begin position="1"/>
        <end position="62"/>
    </location>
</feature>
<gene>
    <name evidence="7" type="ORF">pipiens_017588</name>
</gene>
<evidence type="ECO:0000313" key="7">
    <source>
        <dbReference type="EMBL" id="KAL1375267.1"/>
    </source>
</evidence>
<dbReference type="SUPFAM" id="SSF57716">
    <property type="entry name" value="Glucocorticoid receptor-like (DNA-binding domain)"/>
    <property type="match status" value="1"/>
</dbReference>
<dbReference type="GO" id="GO:0046872">
    <property type="term" value="F:metal ion binding"/>
    <property type="evidence" value="ECO:0007669"/>
    <property type="project" value="UniProtKB-KW"/>
</dbReference>
<feature type="non-terminal residue" evidence="7">
    <location>
        <position position="296"/>
    </location>
</feature>
<proteinExistence type="predicted"/>
<evidence type="ECO:0000256" key="5">
    <source>
        <dbReference type="SAM" id="MobiDB-lite"/>
    </source>
</evidence>
<keyword evidence="8" id="KW-1185">Reference proteome</keyword>
<dbReference type="SMART" id="SM00132">
    <property type="entry name" value="LIM"/>
    <property type="match status" value="1"/>
</dbReference>
<sequence length="296" mass="30424">MESGSCDRLIVGVFVRIKDKNLHADCFKCATCGTSLKNQGYFNLNGKLYCDIHARLAALQSPPPGTNGMVPVTIPKPGQKSGVQAISAALNAHANLNGRSQSPYAANLHLPPPPPTTTTTISSGSSSTHQSPSHSRSSSTTSSSGYCNSSSLSPVQSNKVSPLHSRTSSENELHQYPAAKALPSCATTVYGSDFSFPPPPPPPLLQLATVPAAGMENPEVVPQQPPPVEPVDPAAFGPNGLAVADPTADSTDSAGAAAAGSNGDITTNDYGFLYKTIGGAVIRSVFPPGGAGSRYK</sequence>
<evidence type="ECO:0000256" key="1">
    <source>
        <dbReference type="ARBA" id="ARBA00022723"/>
    </source>
</evidence>
<evidence type="ECO:0000256" key="2">
    <source>
        <dbReference type="ARBA" id="ARBA00022833"/>
    </source>
</evidence>
<accession>A0ABD1CFU9</accession>
<dbReference type="Gene3D" id="2.10.110.10">
    <property type="entry name" value="Cysteine Rich Protein"/>
    <property type="match status" value="1"/>
</dbReference>
<dbReference type="CDD" id="cd09360">
    <property type="entry name" value="LIM_ALP_like"/>
    <property type="match status" value="1"/>
</dbReference>
<comment type="caution">
    <text evidence="7">The sequence shown here is derived from an EMBL/GenBank/DDBJ whole genome shotgun (WGS) entry which is preliminary data.</text>
</comment>
<dbReference type="Pfam" id="PF00412">
    <property type="entry name" value="LIM"/>
    <property type="match status" value="1"/>
</dbReference>
<dbReference type="PROSITE" id="PS50023">
    <property type="entry name" value="LIM_DOMAIN_2"/>
    <property type="match status" value="1"/>
</dbReference>
<keyword evidence="3 4" id="KW-0440">LIM domain</keyword>
<evidence type="ECO:0000259" key="6">
    <source>
        <dbReference type="PROSITE" id="PS50023"/>
    </source>
</evidence>
<name>A0ABD1CFU9_CULPP</name>
<dbReference type="EMBL" id="JBEHCU010012636">
    <property type="protein sequence ID" value="KAL1375267.1"/>
    <property type="molecule type" value="Genomic_DNA"/>
</dbReference>
<dbReference type="AlphaFoldDB" id="A0ABD1CFU9"/>
<protein>
    <recommendedName>
        <fullName evidence="6">LIM zinc-binding domain-containing protein</fullName>
    </recommendedName>
</protein>
<dbReference type="Proteomes" id="UP001562425">
    <property type="component" value="Unassembled WGS sequence"/>
</dbReference>
<feature type="compositionally biased region" description="Low complexity" evidence="5">
    <location>
        <begin position="242"/>
        <end position="264"/>
    </location>
</feature>
<dbReference type="FunFam" id="2.10.110.10:FF:000073">
    <property type="entry name" value="Uncharacterized protein, isoform Z"/>
    <property type="match status" value="1"/>
</dbReference>
<reference evidence="7 8" key="1">
    <citation type="submission" date="2024-05" db="EMBL/GenBank/DDBJ databases">
        <title>Culex pipiens pipiens assembly and annotation.</title>
        <authorList>
            <person name="Alout H."/>
            <person name="Durand T."/>
        </authorList>
    </citation>
    <scope>NUCLEOTIDE SEQUENCE [LARGE SCALE GENOMIC DNA]</scope>
    <source>
        <strain evidence="7">HA-2024</strain>
        <tissue evidence="7">Whole body</tissue>
    </source>
</reference>
<feature type="compositionally biased region" description="Low complexity" evidence="5">
    <location>
        <begin position="117"/>
        <end position="154"/>
    </location>
</feature>
<keyword evidence="2 4" id="KW-0862">Zinc</keyword>
<evidence type="ECO:0000313" key="8">
    <source>
        <dbReference type="Proteomes" id="UP001562425"/>
    </source>
</evidence>
<evidence type="ECO:0000256" key="3">
    <source>
        <dbReference type="ARBA" id="ARBA00023038"/>
    </source>
</evidence>
<feature type="compositionally biased region" description="Polar residues" evidence="5">
    <location>
        <begin position="155"/>
        <end position="166"/>
    </location>
</feature>
<feature type="region of interest" description="Disordered" evidence="5">
    <location>
        <begin position="98"/>
        <end position="171"/>
    </location>
</feature>
<organism evidence="7 8">
    <name type="scientific">Culex pipiens pipiens</name>
    <name type="common">Northern house mosquito</name>
    <dbReference type="NCBI Taxonomy" id="38569"/>
    <lineage>
        <taxon>Eukaryota</taxon>
        <taxon>Metazoa</taxon>
        <taxon>Ecdysozoa</taxon>
        <taxon>Arthropoda</taxon>
        <taxon>Hexapoda</taxon>
        <taxon>Insecta</taxon>
        <taxon>Pterygota</taxon>
        <taxon>Neoptera</taxon>
        <taxon>Endopterygota</taxon>
        <taxon>Diptera</taxon>
        <taxon>Nematocera</taxon>
        <taxon>Culicoidea</taxon>
        <taxon>Culicidae</taxon>
        <taxon>Culicinae</taxon>
        <taxon>Culicini</taxon>
        <taxon>Culex</taxon>
        <taxon>Culex</taxon>
    </lineage>
</organism>